<feature type="region of interest" description="Disordered" evidence="1">
    <location>
        <begin position="326"/>
        <end position="383"/>
    </location>
</feature>
<dbReference type="Proteomes" id="UP001165060">
    <property type="component" value="Unassembled WGS sequence"/>
</dbReference>
<reference evidence="3 4" key="1">
    <citation type="journal article" date="2023" name="Commun. Biol.">
        <title>Genome analysis of Parmales, the sister group of diatoms, reveals the evolutionary specialization of diatoms from phago-mixotrophs to photoautotrophs.</title>
        <authorList>
            <person name="Ban H."/>
            <person name="Sato S."/>
            <person name="Yoshikawa S."/>
            <person name="Yamada K."/>
            <person name="Nakamura Y."/>
            <person name="Ichinomiya M."/>
            <person name="Sato N."/>
            <person name="Blanc-Mathieu R."/>
            <person name="Endo H."/>
            <person name="Kuwata A."/>
            <person name="Ogata H."/>
        </authorList>
    </citation>
    <scope>NUCLEOTIDE SEQUENCE [LARGE SCALE GENOMIC DNA]</scope>
</reference>
<keyword evidence="2" id="KW-0812">Transmembrane</keyword>
<sequence>MPALIALYFLFEVLFFLSFGLLLFVTSGVAPVSYPRCVVAAVRAVTGLAEWDAEQFSILGESAGEAEVLSVFGSLVLLLEGYVHFLFVCIASSLIILRALRPLQQVAFSHHCVLSDEELTLRIRVLRPATTVLIHPEVRVDVCLNNGSFVKLPLVGGGTYAKWSGNPTITIRHKVDADSPFYDDRPIEEGGGGSTMSKFVHVSCSLAAQDANGTAVAEVQQYTRLEGFNMMIMGPHLDAVPGLRKTVPQILHNCKFEDQIQFRTATEQELAERNKMKIMCGLLPHPHAAPSNLRKELGSKRMVSDNDTFNRIAYVDLEIGKRSSATSKVNEIMEEEKKKKEEEEEEEKEKKEEEKNRRNADREARKSMGRIGKVTAQGGDKNA</sequence>
<name>A0ABQ6M8C6_9STRA</name>
<evidence type="ECO:0000313" key="4">
    <source>
        <dbReference type="Proteomes" id="UP001165060"/>
    </source>
</evidence>
<gene>
    <name evidence="3" type="ORF">TeGR_g4662</name>
</gene>
<dbReference type="SUPFAM" id="SSF81296">
    <property type="entry name" value="E set domains"/>
    <property type="match status" value="1"/>
</dbReference>
<feature type="compositionally biased region" description="Basic and acidic residues" evidence="1">
    <location>
        <begin position="348"/>
        <end position="366"/>
    </location>
</feature>
<feature type="transmembrane region" description="Helical" evidence="2">
    <location>
        <begin position="82"/>
        <end position="100"/>
    </location>
</feature>
<accession>A0ABQ6M8C6</accession>
<keyword evidence="4" id="KW-1185">Reference proteome</keyword>
<dbReference type="InterPro" id="IPR014756">
    <property type="entry name" value="Ig_E-set"/>
</dbReference>
<evidence type="ECO:0000256" key="1">
    <source>
        <dbReference type="SAM" id="MobiDB-lite"/>
    </source>
</evidence>
<feature type="transmembrane region" description="Helical" evidence="2">
    <location>
        <begin position="7"/>
        <end position="26"/>
    </location>
</feature>
<proteinExistence type="predicted"/>
<protein>
    <submittedName>
        <fullName evidence="3">Uncharacterized protein</fullName>
    </submittedName>
</protein>
<evidence type="ECO:0000256" key="2">
    <source>
        <dbReference type="SAM" id="Phobius"/>
    </source>
</evidence>
<dbReference type="EMBL" id="BRYB01003838">
    <property type="protein sequence ID" value="GMI21577.1"/>
    <property type="molecule type" value="Genomic_DNA"/>
</dbReference>
<keyword evidence="2" id="KW-1133">Transmembrane helix</keyword>
<keyword evidence="2" id="KW-0472">Membrane</keyword>
<organism evidence="3 4">
    <name type="scientific">Tetraparma gracilis</name>
    <dbReference type="NCBI Taxonomy" id="2962635"/>
    <lineage>
        <taxon>Eukaryota</taxon>
        <taxon>Sar</taxon>
        <taxon>Stramenopiles</taxon>
        <taxon>Ochrophyta</taxon>
        <taxon>Bolidophyceae</taxon>
        <taxon>Parmales</taxon>
        <taxon>Triparmaceae</taxon>
        <taxon>Tetraparma</taxon>
    </lineage>
</organism>
<evidence type="ECO:0000313" key="3">
    <source>
        <dbReference type="EMBL" id="GMI21577.1"/>
    </source>
</evidence>
<comment type="caution">
    <text evidence="3">The sequence shown here is derived from an EMBL/GenBank/DDBJ whole genome shotgun (WGS) entry which is preliminary data.</text>
</comment>